<dbReference type="GO" id="GO:0016787">
    <property type="term" value="F:hydrolase activity"/>
    <property type="evidence" value="ECO:0007669"/>
    <property type="project" value="UniProtKB-KW"/>
</dbReference>
<evidence type="ECO:0000313" key="10">
    <source>
        <dbReference type="EMBL" id="MFC4401808.1"/>
    </source>
</evidence>
<protein>
    <recommendedName>
        <fullName evidence="4 8">Beta-galactosidase</fullName>
        <ecNumber evidence="3 8">3.2.1.23</ecNumber>
    </recommendedName>
    <alternativeName>
        <fullName evidence="7 8">Lactase</fullName>
    </alternativeName>
</protein>
<dbReference type="Pfam" id="PF02837">
    <property type="entry name" value="Glyco_hydro_2_N"/>
    <property type="match status" value="1"/>
</dbReference>
<sequence length="1035" mass="119574">MIINKEKFSYIAPANGYPEWNNNPEIFQLNRMPQHAEAIPYETEKKALANDKFQSTRVMNLNGKWKFHFVKNPGSKITDFYQTEYDVSGWDSITVPAHWQLEGYDYPQYSNTRYPWVDHDKIEPPFAPINYNPVGQYVTAFEIPDSWGEQPVIINFQGVESAFYVWLNGELVGYSEDTFTPAEFNLTPYLKGGENKLAVEVYRWSDASWLEDQDFWRMSGIFRDVYLYTLPALHLYDHRIRTTFDSNYEDAVLEVKADVINYFTKKYSNPTLEIELYDENMQAIVCQQSSLAINEVEHTSIQTELAIQKPKKWSAESPNLYTLVFRLNDGDGERIETYAAKIGFRQFEMINNIMHINGERIVFKGVNRHEFTADRGRAVTTQDMVDDIILMKKYNINAVRTSHYPNHPKWYELCDEYGLYVIDETNLETHGSWYYGQQTLENTVPGSRPEWTENVLDRCKSMYERDKNHPSIIIWSLGNESFGGDNFLKMHDYLKKMDPTRLVHYEGIFHYRPSDRASDMESTMYRSPAQIEEYANIPGEKKPYILCEYSHSMGNSTGNLHKYTELFDKYEVLQGGFIWDWKDQALRHQTEDGTSFLAYGGDFGESPHDGNFAGDGLIFADGKISPKLEEVKACYQNIEISAVNVQEGLFKVLNKYLFTNLSVFKLLWKIEEEGQEVASGTVTLDGQPGRELEVKINYDKDLFKKEKEQVVTLSIIYKQAPKWAEADQEVAFAQFVQPKMSENTGIEGTISVNEASEAYEIKGDNVVVSFAKSTGLLQSYRFNDVEFIQKSPIPHFWRAMTDNDRGCKLDERSNTWRQASYDRLLTNLYVTKLTNSVQVKTVYELPTETVSIVEVTYSVYPDGTVEVEQLLQPGEELPEIPAVGMQWEMDKNFDQLTWYGKGPHETYWDRQKSGKIAIHKGIVSEQMKPYLKPQESGNKYGVRWIKVQDESGKGIKVKGVPTIEANVLYYNAKELEEASHHYKLSAPEKVSVTINGWQMGVGGDDSWGQHTHPEYKLFANTNYRYRFSFKGISAR</sequence>
<dbReference type="InterPro" id="IPR036156">
    <property type="entry name" value="Beta-gal/glucu_dom_sf"/>
</dbReference>
<evidence type="ECO:0000259" key="9">
    <source>
        <dbReference type="SMART" id="SM01038"/>
    </source>
</evidence>
<dbReference type="InterPro" id="IPR050347">
    <property type="entry name" value="Bact_Beta-galactosidase"/>
</dbReference>
<gene>
    <name evidence="10" type="ORF">ACFOY7_01690</name>
</gene>
<reference evidence="11" key="1">
    <citation type="journal article" date="2019" name="Int. J. Syst. Evol. Microbiol.">
        <title>The Global Catalogue of Microorganisms (GCM) 10K type strain sequencing project: providing services to taxonomists for standard genome sequencing and annotation.</title>
        <authorList>
            <consortium name="The Broad Institute Genomics Platform"/>
            <consortium name="The Broad Institute Genome Sequencing Center for Infectious Disease"/>
            <person name="Wu L."/>
            <person name="Ma J."/>
        </authorList>
    </citation>
    <scope>NUCLEOTIDE SEQUENCE [LARGE SCALE GENOMIC DNA]</scope>
    <source>
        <strain evidence="11">CCUG 37865</strain>
    </source>
</reference>
<dbReference type="InterPro" id="IPR004199">
    <property type="entry name" value="B-gal_small/dom_5"/>
</dbReference>
<dbReference type="InterPro" id="IPR006101">
    <property type="entry name" value="Glyco_hydro_2"/>
</dbReference>
<keyword evidence="6 8" id="KW-0326">Glycosidase</keyword>
<dbReference type="Gene3D" id="2.70.98.10">
    <property type="match status" value="1"/>
</dbReference>
<dbReference type="InterPro" id="IPR023230">
    <property type="entry name" value="Glyco_hydro_2_CS"/>
</dbReference>
<evidence type="ECO:0000256" key="1">
    <source>
        <dbReference type="ARBA" id="ARBA00001412"/>
    </source>
</evidence>
<feature type="domain" description="Beta galactosidase small chain/" evidence="9">
    <location>
        <begin position="760"/>
        <end position="1030"/>
    </location>
</feature>
<comment type="caution">
    <text evidence="10">The sequence shown here is derived from an EMBL/GenBank/DDBJ whole genome shotgun (WGS) entry which is preliminary data.</text>
</comment>
<dbReference type="Proteomes" id="UP001595882">
    <property type="component" value="Unassembled WGS sequence"/>
</dbReference>
<dbReference type="PROSITE" id="PS00608">
    <property type="entry name" value="GLYCOSYL_HYDROL_F2_2"/>
    <property type="match status" value="1"/>
</dbReference>
<evidence type="ECO:0000256" key="4">
    <source>
        <dbReference type="ARBA" id="ARBA00013303"/>
    </source>
</evidence>
<dbReference type="RefSeq" id="WP_390248762.1">
    <property type="nucleotide sequence ID" value="NZ_JBHSDT010000002.1"/>
</dbReference>
<dbReference type="PRINTS" id="PR00132">
    <property type="entry name" value="GLHYDRLASE2"/>
</dbReference>
<dbReference type="EMBL" id="JBHSDT010000002">
    <property type="protein sequence ID" value="MFC4401808.1"/>
    <property type="molecule type" value="Genomic_DNA"/>
</dbReference>
<dbReference type="PROSITE" id="PS00719">
    <property type="entry name" value="GLYCOSYL_HYDROL_F2_1"/>
    <property type="match status" value="1"/>
</dbReference>
<dbReference type="Pfam" id="PF02929">
    <property type="entry name" value="Bgal_small_N"/>
    <property type="match status" value="1"/>
</dbReference>
<accession>A0ABV8WRT1</accession>
<dbReference type="SUPFAM" id="SSF49303">
    <property type="entry name" value="beta-Galactosidase/glucuronidase domain"/>
    <property type="match status" value="2"/>
</dbReference>
<keyword evidence="11" id="KW-1185">Reference proteome</keyword>
<evidence type="ECO:0000256" key="3">
    <source>
        <dbReference type="ARBA" id="ARBA00012756"/>
    </source>
</evidence>
<evidence type="ECO:0000256" key="8">
    <source>
        <dbReference type="RuleBase" id="RU361154"/>
    </source>
</evidence>
<dbReference type="SUPFAM" id="SSF49785">
    <property type="entry name" value="Galactose-binding domain-like"/>
    <property type="match status" value="1"/>
</dbReference>
<dbReference type="Pfam" id="PF02836">
    <property type="entry name" value="Glyco_hydro_2_C"/>
    <property type="match status" value="1"/>
</dbReference>
<dbReference type="InterPro" id="IPR013783">
    <property type="entry name" value="Ig-like_fold"/>
</dbReference>
<dbReference type="InterPro" id="IPR008979">
    <property type="entry name" value="Galactose-bd-like_sf"/>
</dbReference>
<dbReference type="InterPro" id="IPR014718">
    <property type="entry name" value="GH-type_carb-bd"/>
</dbReference>
<dbReference type="InterPro" id="IPR006103">
    <property type="entry name" value="Glyco_hydro_2_cat"/>
</dbReference>
<evidence type="ECO:0000256" key="6">
    <source>
        <dbReference type="ARBA" id="ARBA00023295"/>
    </source>
</evidence>
<dbReference type="SMART" id="SM01038">
    <property type="entry name" value="Bgal_small_N"/>
    <property type="match status" value="1"/>
</dbReference>
<dbReference type="InterPro" id="IPR023232">
    <property type="entry name" value="Glyco_hydro_2_AS"/>
</dbReference>
<keyword evidence="5 8" id="KW-0378">Hydrolase</keyword>
<comment type="similarity">
    <text evidence="2 8">Belongs to the glycosyl hydrolase 2 family.</text>
</comment>
<dbReference type="SUPFAM" id="SSF74650">
    <property type="entry name" value="Galactose mutarotase-like"/>
    <property type="match status" value="1"/>
</dbReference>
<dbReference type="InterPro" id="IPR006102">
    <property type="entry name" value="Ig-like_GH2"/>
</dbReference>
<name>A0ABV8WRT1_9BACI</name>
<dbReference type="Gene3D" id="3.20.20.80">
    <property type="entry name" value="Glycosidases"/>
    <property type="match status" value="1"/>
</dbReference>
<evidence type="ECO:0000313" key="11">
    <source>
        <dbReference type="Proteomes" id="UP001595882"/>
    </source>
</evidence>
<dbReference type="EC" id="3.2.1.23" evidence="3 8"/>
<dbReference type="Gene3D" id="2.60.40.10">
    <property type="entry name" value="Immunoglobulins"/>
    <property type="match status" value="2"/>
</dbReference>
<dbReference type="PANTHER" id="PTHR46323:SF2">
    <property type="entry name" value="BETA-GALACTOSIDASE"/>
    <property type="match status" value="1"/>
</dbReference>
<dbReference type="Gene3D" id="2.60.120.260">
    <property type="entry name" value="Galactose-binding domain-like"/>
    <property type="match status" value="1"/>
</dbReference>
<organism evidence="10 11">
    <name type="scientific">Gracilibacillus xinjiangensis</name>
    <dbReference type="NCBI Taxonomy" id="1193282"/>
    <lineage>
        <taxon>Bacteria</taxon>
        <taxon>Bacillati</taxon>
        <taxon>Bacillota</taxon>
        <taxon>Bacilli</taxon>
        <taxon>Bacillales</taxon>
        <taxon>Bacillaceae</taxon>
        <taxon>Gracilibacillus</taxon>
    </lineage>
</organism>
<dbReference type="InterPro" id="IPR006104">
    <property type="entry name" value="Glyco_hydro_2_N"/>
</dbReference>
<proteinExistence type="inferred from homology"/>
<dbReference type="InterPro" id="IPR032312">
    <property type="entry name" value="LacZ_4"/>
</dbReference>
<dbReference type="InterPro" id="IPR017853">
    <property type="entry name" value="GH"/>
</dbReference>
<dbReference type="InterPro" id="IPR011013">
    <property type="entry name" value="Gal_mutarotase_sf_dom"/>
</dbReference>
<evidence type="ECO:0000256" key="5">
    <source>
        <dbReference type="ARBA" id="ARBA00022801"/>
    </source>
</evidence>
<dbReference type="PANTHER" id="PTHR46323">
    <property type="entry name" value="BETA-GALACTOSIDASE"/>
    <property type="match status" value="1"/>
</dbReference>
<evidence type="ECO:0000256" key="7">
    <source>
        <dbReference type="ARBA" id="ARBA00032230"/>
    </source>
</evidence>
<comment type="catalytic activity">
    <reaction evidence="1 8">
        <text>Hydrolysis of terminal non-reducing beta-D-galactose residues in beta-D-galactosides.</text>
        <dbReference type="EC" id="3.2.1.23"/>
    </reaction>
</comment>
<evidence type="ECO:0000256" key="2">
    <source>
        <dbReference type="ARBA" id="ARBA00007401"/>
    </source>
</evidence>
<dbReference type="Pfam" id="PF00703">
    <property type="entry name" value="Glyco_hydro_2"/>
    <property type="match status" value="1"/>
</dbReference>
<dbReference type="Pfam" id="PF16353">
    <property type="entry name" value="LacZ_4"/>
    <property type="match status" value="1"/>
</dbReference>
<dbReference type="SUPFAM" id="SSF51445">
    <property type="entry name" value="(Trans)glycosidases"/>
    <property type="match status" value="1"/>
</dbReference>